<reference evidence="2 3" key="1">
    <citation type="submission" date="2023-07" db="EMBL/GenBank/DDBJ databases">
        <title>Sorghum-associated microbial communities from plants grown in Nebraska, USA.</title>
        <authorList>
            <person name="Schachtman D."/>
        </authorList>
    </citation>
    <scope>NUCLEOTIDE SEQUENCE [LARGE SCALE GENOMIC DNA]</scope>
    <source>
        <strain evidence="2 3">DS2154</strain>
    </source>
</reference>
<comment type="caution">
    <text evidence="2">The sequence shown here is derived from an EMBL/GenBank/DDBJ whole genome shotgun (WGS) entry which is preliminary data.</text>
</comment>
<name>A0ABU1N163_9CAUL</name>
<dbReference type="PROSITE" id="PS50404">
    <property type="entry name" value="GST_NTER"/>
    <property type="match status" value="1"/>
</dbReference>
<dbReference type="EMBL" id="JAVDRL010000008">
    <property type="protein sequence ID" value="MDR6532157.1"/>
    <property type="molecule type" value="Genomic_DNA"/>
</dbReference>
<proteinExistence type="predicted"/>
<organism evidence="2 3">
    <name type="scientific">Caulobacter rhizosphaerae</name>
    <dbReference type="NCBI Taxonomy" id="2010972"/>
    <lineage>
        <taxon>Bacteria</taxon>
        <taxon>Pseudomonadati</taxon>
        <taxon>Pseudomonadota</taxon>
        <taxon>Alphaproteobacteria</taxon>
        <taxon>Caulobacterales</taxon>
        <taxon>Caulobacteraceae</taxon>
        <taxon>Caulobacter</taxon>
    </lineage>
</organism>
<accession>A0ABU1N163</accession>
<dbReference type="RefSeq" id="WP_310032565.1">
    <property type="nucleotide sequence ID" value="NZ_JAVDRL010000008.1"/>
</dbReference>
<dbReference type="SUPFAM" id="SSF52833">
    <property type="entry name" value="Thioredoxin-like"/>
    <property type="match status" value="1"/>
</dbReference>
<dbReference type="PANTHER" id="PTHR42673:SF4">
    <property type="entry name" value="MALEYLACETOACETATE ISOMERASE"/>
    <property type="match status" value="1"/>
</dbReference>
<dbReference type="InterPro" id="IPR036282">
    <property type="entry name" value="Glutathione-S-Trfase_C_sf"/>
</dbReference>
<dbReference type="Gene3D" id="3.40.30.10">
    <property type="entry name" value="Glutaredoxin"/>
    <property type="match status" value="1"/>
</dbReference>
<protein>
    <submittedName>
        <fullName evidence="2">Glutathione S-transferase</fullName>
    </submittedName>
</protein>
<sequence length="196" mass="21540">MQLLYSPMSPFARKVRVIAFELGLAERLALTLASPFTDESVRAINPLSKIPVLILDDGPPIFDSPVICEYLEHLAGRSLTPAAGPDRWAALTVQAMADGMGDAAVAIVRERLREGPHRQDLFDRQGAVLVAALDLLERRTPPSDRFEIGEIAVAAQLAYLDVRQVMDWRQGRPNLAAWYETASRRSAMVATAPHLA</sequence>
<dbReference type="InterPro" id="IPR036249">
    <property type="entry name" value="Thioredoxin-like_sf"/>
</dbReference>
<dbReference type="InterPro" id="IPR004045">
    <property type="entry name" value="Glutathione_S-Trfase_N"/>
</dbReference>
<dbReference type="Pfam" id="PF13410">
    <property type="entry name" value="GST_C_2"/>
    <property type="match status" value="1"/>
</dbReference>
<dbReference type="PANTHER" id="PTHR42673">
    <property type="entry name" value="MALEYLACETOACETATE ISOMERASE"/>
    <property type="match status" value="1"/>
</dbReference>
<evidence type="ECO:0000313" key="2">
    <source>
        <dbReference type="EMBL" id="MDR6532157.1"/>
    </source>
</evidence>
<feature type="domain" description="GST N-terminal" evidence="1">
    <location>
        <begin position="1"/>
        <end position="79"/>
    </location>
</feature>
<dbReference type="Proteomes" id="UP001262754">
    <property type="component" value="Unassembled WGS sequence"/>
</dbReference>
<dbReference type="Gene3D" id="1.20.1050.10">
    <property type="match status" value="1"/>
</dbReference>
<keyword evidence="3" id="KW-1185">Reference proteome</keyword>
<evidence type="ECO:0000313" key="3">
    <source>
        <dbReference type="Proteomes" id="UP001262754"/>
    </source>
</evidence>
<evidence type="ECO:0000259" key="1">
    <source>
        <dbReference type="PROSITE" id="PS50404"/>
    </source>
</evidence>
<dbReference type="CDD" id="cd03049">
    <property type="entry name" value="GST_N_3"/>
    <property type="match status" value="1"/>
</dbReference>
<dbReference type="CDD" id="cd03205">
    <property type="entry name" value="GST_C_6"/>
    <property type="match status" value="1"/>
</dbReference>
<dbReference type="Pfam" id="PF13409">
    <property type="entry name" value="GST_N_2"/>
    <property type="match status" value="1"/>
</dbReference>
<dbReference type="SUPFAM" id="SSF47616">
    <property type="entry name" value="GST C-terminal domain-like"/>
    <property type="match status" value="1"/>
</dbReference>
<gene>
    <name evidence="2" type="ORF">J2800_002913</name>
</gene>